<proteinExistence type="predicted"/>
<gene>
    <name evidence="1" type="primary">BQ5605_C037g11584</name>
    <name evidence="1" type="ORF">BQ5605_C037G11584</name>
</gene>
<evidence type="ECO:0000313" key="2">
    <source>
        <dbReference type="Proteomes" id="UP000249464"/>
    </source>
</evidence>
<dbReference type="EMBL" id="FQNC01000062">
    <property type="protein sequence ID" value="SGY93320.1"/>
    <property type="molecule type" value="Genomic_DNA"/>
</dbReference>
<dbReference type="Proteomes" id="UP000249464">
    <property type="component" value="Unassembled WGS sequence"/>
</dbReference>
<evidence type="ECO:0000313" key="1">
    <source>
        <dbReference type="EMBL" id="SGY93320.1"/>
    </source>
</evidence>
<accession>A0A2X0PA62</accession>
<protein>
    <submittedName>
        <fullName evidence="1">BQ5605_C037g11584 protein</fullName>
    </submittedName>
</protein>
<keyword evidence="2" id="KW-1185">Reference proteome</keyword>
<dbReference type="AlphaFoldDB" id="A0A2X0PA62"/>
<name>A0A2X0PA62_9BASI</name>
<organism evidence="1 2">
    <name type="scientific">Microbotryum silenes-dioicae</name>
    <dbReference type="NCBI Taxonomy" id="796604"/>
    <lineage>
        <taxon>Eukaryota</taxon>
        <taxon>Fungi</taxon>
        <taxon>Dikarya</taxon>
        <taxon>Basidiomycota</taxon>
        <taxon>Pucciniomycotina</taxon>
        <taxon>Microbotryomycetes</taxon>
        <taxon>Microbotryales</taxon>
        <taxon>Microbotryaceae</taxon>
        <taxon>Microbotryum</taxon>
    </lineage>
</organism>
<reference evidence="1 2" key="1">
    <citation type="submission" date="2016-11" db="EMBL/GenBank/DDBJ databases">
        <authorList>
            <person name="Jaros S."/>
            <person name="Januszkiewicz K."/>
            <person name="Wedrychowicz H."/>
        </authorList>
    </citation>
    <scope>NUCLEOTIDE SEQUENCE [LARGE SCALE GENOMIC DNA]</scope>
</reference>
<sequence>MFDWFNRKSQKVVEAQDDVEVRGEASHLLQLPLYL</sequence>